<dbReference type="Gene3D" id="1.10.490.10">
    <property type="entry name" value="Globins"/>
    <property type="match status" value="1"/>
</dbReference>
<evidence type="ECO:0000256" key="1">
    <source>
        <dbReference type="ARBA" id="ARBA00022448"/>
    </source>
</evidence>
<dbReference type="PROSITE" id="PS01033">
    <property type="entry name" value="GLOBIN"/>
    <property type="match status" value="1"/>
</dbReference>
<keyword evidence="5" id="KW-0561">Oxygen transport</keyword>
<reference evidence="7" key="3">
    <citation type="submission" date="2004-07" db="EMBL/GenBank/DDBJ databases">
        <authorList>
            <person name="Suzuki T."/>
        </authorList>
    </citation>
    <scope>NUCLEOTIDE SEQUENCE</scope>
</reference>
<accession>Q6BBJ7</accession>
<evidence type="ECO:0000256" key="4">
    <source>
        <dbReference type="ARBA" id="ARBA00023004"/>
    </source>
</evidence>
<dbReference type="GO" id="GO:0005344">
    <property type="term" value="F:oxygen carrier activity"/>
    <property type="evidence" value="ECO:0007669"/>
    <property type="project" value="UniProtKB-KW"/>
</dbReference>
<dbReference type="SUPFAM" id="SSF46458">
    <property type="entry name" value="Globin-like"/>
    <property type="match status" value="1"/>
</dbReference>
<dbReference type="GO" id="GO:0019825">
    <property type="term" value="F:oxygen binding"/>
    <property type="evidence" value="ECO:0007669"/>
    <property type="project" value="InterPro"/>
</dbReference>
<dbReference type="AlphaFoldDB" id="Q6BBJ7"/>
<evidence type="ECO:0000313" key="7">
    <source>
        <dbReference type="EMBL" id="BAD34603.1"/>
    </source>
</evidence>
<gene>
    <name evidence="7" type="primary">Hb-I</name>
</gene>
<proteinExistence type="inferred from homology"/>
<dbReference type="InterPro" id="IPR009050">
    <property type="entry name" value="Globin-like_sf"/>
</dbReference>
<sequence>MVSANDIKNVQDTWGKLYDQWDAVHASKFYNKLFKDSEDISEAFVKAGTGSGIAMKRQALVFGAILQEFVANLNDPTALTLKIKGLCATHKTRGITNMELFAFALADLVAYMGTTISFTAAQKASWTAVNDVILHQMSSYFATVA</sequence>
<keyword evidence="1 5" id="KW-0813">Transport</keyword>
<protein>
    <submittedName>
        <fullName evidence="7">Hemoglobin I</fullName>
    </submittedName>
</protein>
<dbReference type="EMBL" id="AB186047">
    <property type="protein sequence ID" value="BAD34603.1"/>
    <property type="molecule type" value="Genomic_DNA"/>
</dbReference>
<dbReference type="GO" id="GO:0046872">
    <property type="term" value="F:metal ion binding"/>
    <property type="evidence" value="ECO:0007669"/>
    <property type="project" value="UniProtKB-KW"/>
</dbReference>
<reference evidence="7" key="2">
    <citation type="journal article" date="2000" name="Int. J. Biochem. Cell Biol.">
        <title>The hemoglobin gene of the deep-sea clam Calyptogena soyoae has a novel intron in A-helix.</title>
        <authorList>
            <person name="Suzuki T."/>
            <person name="Ohta S."/>
        </authorList>
    </citation>
    <scope>NUCLEOTIDE SEQUENCE</scope>
</reference>
<dbReference type="Pfam" id="PF00042">
    <property type="entry name" value="Globin"/>
    <property type="match status" value="1"/>
</dbReference>
<comment type="similarity">
    <text evidence="5">Belongs to the globin family.</text>
</comment>
<keyword evidence="4" id="KW-0408">Iron</keyword>
<evidence type="ECO:0000256" key="5">
    <source>
        <dbReference type="RuleBase" id="RU000356"/>
    </source>
</evidence>
<dbReference type="GO" id="GO:0020037">
    <property type="term" value="F:heme binding"/>
    <property type="evidence" value="ECO:0007669"/>
    <property type="project" value="InterPro"/>
</dbReference>
<dbReference type="InterPro" id="IPR000971">
    <property type="entry name" value="Globin"/>
</dbReference>
<dbReference type="InterPro" id="IPR012292">
    <property type="entry name" value="Globin/Proto"/>
</dbReference>
<evidence type="ECO:0000256" key="2">
    <source>
        <dbReference type="ARBA" id="ARBA00022617"/>
    </source>
</evidence>
<dbReference type="CDD" id="cd01040">
    <property type="entry name" value="Mb-like"/>
    <property type="match status" value="1"/>
</dbReference>
<name>Q6BBJ7_PHRSO</name>
<feature type="domain" description="Globin" evidence="6">
    <location>
        <begin position="1"/>
        <end position="142"/>
    </location>
</feature>
<evidence type="ECO:0000256" key="3">
    <source>
        <dbReference type="ARBA" id="ARBA00022723"/>
    </source>
</evidence>
<keyword evidence="2 5" id="KW-0349">Heme</keyword>
<dbReference type="InterPro" id="IPR044399">
    <property type="entry name" value="Mb-like_M"/>
</dbReference>
<evidence type="ECO:0000259" key="6">
    <source>
        <dbReference type="PROSITE" id="PS01033"/>
    </source>
</evidence>
<reference evidence="7" key="1">
    <citation type="journal article" date="2000" name="Biochim. Biophys. Acta">
        <title>Isolation and cDNA-derived amino acid sequences of hemoglobin and myoglobin from the deep-sea clam Calyptogena kaikoi.</title>
        <authorList>
            <person name="Suzuki T."/>
            <person name="Kawamichi H."/>
            <person name="Ohtsuki R."/>
            <person name="Iwai M."/>
            <person name="Fujikura K."/>
        </authorList>
    </citation>
    <scope>NUCLEOTIDE SEQUENCE</scope>
</reference>
<keyword evidence="3" id="KW-0479">Metal-binding</keyword>
<organism evidence="7">
    <name type="scientific">Phreagena soyoae</name>
    <name type="common">Deep-sea cold-seep clam</name>
    <name type="synonym">Calyptogena soyoae</name>
    <dbReference type="NCBI Taxonomy" id="1298647"/>
    <lineage>
        <taxon>Eukaryota</taxon>
        <taxon>Metazoa</taxon>
        <taxon>Spiralia</taxon>
        <taxon>Lophotrochozoa</taxon>
        <taxon>Mollusca</taxon>
        <taxon>Bivalvia</taxon>
        <taxon>Autobranchia</taxon>
        <taxon>Heteroconchia</taxon>
        <taxon>Euheterodonta</taxon>
        <taxon>Imparidentia</taxon>
        <taxon>Neoheterodontei</taxon>
        <taxon>Venerida</taxon>
        <taxon>Glossoidea</taxon>
        <taxon>Vesicomyidae</taxon>
        <taxon>Phreagena</taxon>
    </lineage>
</organism>